<organism evidence="2 3">
    <name type="scientific">Flagellimonas lutaonensis</name>
    <dbReference type="NCBI Taxonomy" id="516051"/>
    <lineage>
        <taxon>Bacteria</taxon>
        <taxon>Pseudomonadati</taxon>
        <taxon>Bacteroidota</taxon>
        <taxon>Flavobacteriia</taxon>
        <taxon>Flavobacteriales</taxon>
        <taxon>Flavobacteriaceae</taxon>
        <taxon>Flagellimonas</taxon>
    </lineage>
</organism>
<feature type="transmembrane region" description="Helical" evidence="1">
    <location>
        <begin position="20"/>
        <end position="39"/>
    </location>
</feature>
<dbReference type="Proteomes" id="UP000032726">
    <property type="component" value="Chromosome"/>
</dbReference>
<keyword evidence="1" id="KW-1133">Transmembrane helix</keyword>
<evidence type="ECO:0000313" key="3">
    <source>
        <dbReference type="Proteomes" id="UP000032726"/>
    </source>
</evidence>
<dbReference type="KEGG" id="mlt:VC82_2182"/>
<proteinExistence type="predicted"/>
<evidence type="ECO:0000313" key="2">
    <source>
        <dbReference type="EMBL" id="AKA35775.1"/>
    </source>
</evidence>
<gene>
    <name evidence="2" type="ORF">VC82_2182</name>
</gene>
<dbReference type="PATRIC" id="fig|516051.4.peg.2247"/>
<dbReference type="STRING" id="516051.VC82_2182"/>
<dbReference type="EMBL" id="CP011071">
    <property type="protein sequence ID" value="AKA35775.1"/>
    <property type="molecule type" value="Genomic_DNA"/>
</dbReference>
<keyword evidence="1" id="KW-0472">Membrane</keyword>
<reference evidence="2 3" key="1">
    <citation type="submission" date="2015-03" db="EMBL/GenBank/DDBJ databases">
        <title>Complete genome sequence of Muricauda lutaonensis CC-HSB-11T, isolated from a coastal hot spring.</title>
        <authorList>
            <person name="Kim K.M."/>
        </authorList>
    </citation>
    <scope>NUCLEOTIDE SEQUENCE [LARGE SCALE GENOMIC DNA]</scope>
    <source>
        <strain evidence="2 3">CC-HSB-11</strain>
    </source>
</reference>
<sequence length="83" mass="8971">MGAKWHPFSYLCAKPAMKLVLLTIGLLALAFLGITIKIWSKKDGKFAGTCASQNPYLNKDGEACGYCGKLPSEQECKKDSVAT</sequence>
<keyword evidence="1" id="KW-0812">Transmembrane</keyword>
<dbReference type="AlphaFoldDB" id="A0A0D5YU68"/>
<dbReference type="HOGENOM" id="CLU_186780_1_0_10"/>
<keyword evidence="3" id="KW-1185">Reference proteome</keyword>
<accession>A0A0D5YU68</accession>
<evidence type="ECO:0000256" key="1">
    <source>
        <dbReference type="SAM" id="Phobius"/>
    </source>
</evidence>
<protein>
    <submittedName>
        <fullName evidence="2">Putative exported protein</fullName>
    </submittedName>
</protein>
<name>A0A0D5YU68_9FLAO</name>